<reference evidence="1" key="1">
    <citation type="submission" date="2023-04" db="EMBL/GenBank/DDBJ databases">
        <title>Draft Genome sequencing of Naganishia species isolated from polar environments using Oxford Nanopore Technology.</title>
        <authorList>
            <person name="Leo P."/>
            <person name="Venkateswaran K."/>
        </authorList>
    </citation>
    <scope>NUCLEOTIDE SEQUENCE</scope>
    <source>
        <strain evidence="1">DBVPG 5303</strain>
    </source>
</reference>
<accession>A0ACC2XTA6</accession>
<organism evidence="1 2">
    <name type="scientific">Naganishia onofrii</name>
    <dbReference type="NCBI Taxonomy" id="1851511"/>
    <lineage>
        <taxon>Eukaryota</taxon>
        <taxon>Fungi</taxon>
        <taxon>Dikarya</taxon>
        <taxon>Basidiomycota</taxon>
        <taxon>Agaricomycotina</taxon>
        <taxon>Tremellomycetes</taxon>
        <taxon>Filobasidiales</taxon>
        <taxon>Filobasidiaceae</taxon>
        <taxon>Naganishia</taxon>
    </lineage>
</organism>
<keyword evidence="2" id="KW-1185">Reference proteome</keyword>
<dbReference type="Proteomes" id="UP001234202">
    <property type="component" value="Unassembled WGS sequence"/>
</dbReference>
<protein>
    <submittedName>
        <fullName evidence="1">Uncharacterized protein</fullName>
    </submittedName>
</protein>
<gene>
    <name evidence="1" type="ORF">QFC24_001328</name>
</gene>
<dbReference type="EMBL" id="JASBWV010000003">
    <property type="protein sequence ID" value="KAJ9127093.1"/>
    <property type="molecule type" value="Genomic_DNA"/>
</dbReference>
<evidence type="ECO:0000313" key="1">
    <source>
        <dbReference type="EMBL" id="KAJ9127093.1"/>
    </source>
</evidence>
<evidence type="ECO:0000313" key="2">
    <source>
        <dbReference type="Proteomes" id="UP001234202"/>
    </source>
</evidence>
<comment type="caution">
    <text evidence="1">The sequence shown here is derived from an EMBL/GenBank/DDBJ whole genome shotgun (WGS) entry which is preliminary data.</text>
</comment>
<name>A0ACC2XTA6_9TREE</name>
<sequence>MTQDPLAIDTCSLPPPVIVPLPDKSDAQQDGTNGGASASSDLKQRIIAGLRGSVKPNPDAQAHSSDGEWKYEKSIPTMVLYDEKGLRLYDAITEQAPEYYLFGAELGLFKEHGAEIARAMGFPHPQPAKQENGDGNGHSEEDQSEDQLHGYARSEKTVKERWGDEKVGKWNQGVNGQNGFQLNVQDSATGGGVRFDDLSEEDKKKVEQGWDIVELGAGSLRKTSVLLNALASTLPSSSSSSASSASQFPITYNALDLSLPELERTLEQLQEANSDAFKNKIEVRGLWGDYDRGIAYIKDHGLEKDRNREQQEKDDTPTMEEKPQQPMKDYFSEPIATPVESPGLMTPAGTATPMTPATPLQRTASRSPLVYATGSRAVNRRASTSSFSSFRLDGDMDDLSVNDDAAPHNSLGIRQADTVIDASAWRQPSFKSDLLTLLRKLKIPLWSSSHLTSTNVHVQRISGAMTNAVFFCSYNPTDKPLEPTMSPMLTPKIPGARSHLPGERLPPTLLVRVFGPSSGALIERDQELRILHILSSRYGLGPRIEGIFENGRIEQFFPSRALTPGELRDPTTSCHIAKRMRELHSVDLRALGFEEGSKSKPTVWQCLIDWLGHARNVQRQISEIPTLKDWMDEFGPLDLLEKEIQTYIAYVDSNPDRDHGHGSVFSHNDTQYGNLLILDEPLPPSEPPHRKLIVIDFEYASPNPRGFDIANHFHEWQADYHHPTHNHSLTHHEPYPTMDERARFYRSYLSVQMSARDGKEKITSEEQIEQSRVDALEKEVRLWSPASSVFWALWGMVQAEEQIQRTKDVENEEERARLLEAEFDYLKYALGRIRMFRQEAAELGALKDDPKAQALLNGKSTPKTENGKSTSKTEKPSKTDSEHQERPRHILFLGSSLGNFDRSETAPFLSALPLRPGSQDTLLIGLDGRPSAVKQAPGALKTPLAAVTDITRPSTPDYFQGQRKVEVAYHDPKGKTEDFIMHGLEVVDQELKNGSVKDGEEASSGIDLGAWEYKSRYDIRLGRHEAYYESKKDQKVSWRNDEGSLETVDVAAGELLNVEWSCKYSVTEMLEMFEQAGLRIIQYWKDPESEYRLWLLEKPAFYFPLMPEVAKRAEAPSVEDVQPKTSAVSTGSWPSVPSRQEWNTLWKFWDLVTLDMIPEQMLHQKPIDLRHKCLFYLGHIPAFLDIHLTRLLKGKHTEPAHFKDIFERGIDPHVDDPTKIHDHSRVPEKDEEWPVLREILDFRDRVRQRLLALYDDIESGKQVLTRRMGRILWMTHEHEAFHVETLLYMLLQSPSTLPPPGFARPNWPDLARQWDENRVPNRLLAFSGTSITLGHDDRESEDKLFIKDDSWLGHEFGWDNENPATKVEVKPFRVESLPISNGDYHSFWKAAGITAVPGSWSVDQQTGVVKVKTLYGPVPLEVAQHWPLMASYDEINSFAKWKGGRLPTEAELRVLWSSPMGPRPAGLSANVALRNWHPIPPSNTKMDTCGRPLYGHNGGVWEWTSTLLEGYPGFETSEVYPGYSTDFYDGVHHVVSLAISKVALKMLKHSTYLAASVRHISQAQLERIFTVPTRSTRITVESMEHGAPSTRSGPSGVTASVGGEENVRMLREISRDFRSDAVTIPTDAQLMAGLQASRGDDVHREDETTIALERRIARLTGKEDAMFVASGTAANQIAIRTNLTQPPHSVLLDAARRWRMPYITPANGRYLTLEDDILPNRELGDDWDIAPTRLIVLENTLSDGMVFPQHGIEKIAVVAKEHGITMHLDGARLWETAGKVCESHGKKGEDGLQEVMANLCHLFKSVSLCMSKGLGAPVGSVLVGPKDFIARARRFKKMFGCGIRQSGGIAAAADWALTNNFPKLAHTHKLARKLSDGIVTLGGRVSVPTETNMVWLDLSLLDLRVVDILKRSREMFPQNPPRIEEERFVVHHQIEEEAIDDMLAVLGTFKRGDIVREEWVSQQTKD</sequence>
<proteinExistence type="predicted"/>